<dbReference type="STRING" id="1794912.AXX12_05535"/>
<organism evidence="3 4">
    <name type="scientific">Anaerosporomusa subterranea</name>
    <dbReference type="NCBI Taxonomy" id="1794912"/>
    <lineage>
        <taxon>Bacteria</taxon>
        <taxon>Bacillati</taxon>
        <taxon>Bacillota</taxon>
        <taxon>Negativicutes</taxon>
        <taxon>Acetonemataceae</taxon>
        <taxon>Anaerosporomusa</taxon>
    </lineage>
</organism>
<dbReference type="InterPro" id="IPR027417">
    <property type="entry name" value="P-loop_NTPase"/>
</dbReference>
<dbReference type="PANTHER" id="PTHR32039:SF9">
    <property type="entry name" value="MAGNESIUM-CHELATASE SUBUNIT CHLI-2, CHLOROPLASTIC"/>
    <property type="match status" value="1"/>
</dbReference>
<keyword evidence="4" id="KW-1185">Reference proteome</keyword>
<proteinExistence type="predicted"/>
<evidence type="ECO:0000259" key="2">
    <source>
        <dbReference type="Pfam" id="PF17863"/>
    </source>
</evidence>
<reference evidence="3 4" key="1">
    <citation type="submission" date="2016-02" db="EMBL/GenBank/DDBJ databases">
        <title>Anaerosporomusa subterraneum gen. nov., sp. nov., a spore-forming obligate anaerobe isolated from saprolite.</title>
        <authorList>
            <person name="Choi J.K."/>
            <person name="Shah M."/>
            <person name="Yee N."/>
        </authorList>
    </citation>
    <scope>NUCLEOTIDE SEQUENCE [LARGE SCALE GENOMIC DNA]</scope>
    <source>
        <strain evidence="3 4">RU4</strain>
    </source>
</reference>
<name>A0A154BUI8_ANASB</name>
<accession>A0A154BUI8</accession>
<dbReference type="Gene3D" id="3.40.50.300">
    <property type="entry name" value="P-loop containing nucleotide triphosphate hydrolases"/>
    <property type="match status" value="1"/>
</dbReference>
<dbReference type="Gene3D" id="1.10.8.80">
    <property type="entry name" value="Magnesium chelatase subunit I, C-Terminal domain"/>
    <property type="match status" value="1"/>
</dbReference>
<dbReference type="InterPro" id="IPR041628">
    <property type="entry name" value="ChlI/MoxR_AAA_lid"/>
</dbReference>
<feature type="compositionally biased region" description="Basic and acidic residues" evidence="1">
    <location>
        <begin position="386"/>
        <end position="398"/>
    </location>
</feature>
<dbReference type="InterPro" id="IPR045006">
    <property type="entry name" value="CHLI-like"/>
</dbReference>
<dbReference type="Proteomes" id="UP000076268">
    <property type="component" value="Unassembled WGS sequence"/>
</dbReference>
<feature type="domain" description="ChlI/MoxR AAA lid" evidence="2">
    <location>
        <begin position="269"/>
        <end position="323"/>
    </location>
</feature>
<dbReference type="PANTHER" id="PTHR32039">
    <property type="entry name" value="MAGNESIUM-CHELATASE SUBUNIT CHLI"/>
    <property type="match status" value="1"/>
</dbReference>
<feature type="region of interest" description="Disordered" evidence="1">
    <location>
        <begin position="386"/>
        <end position="429"/>
    </location>
</feature>
<dbReference type="SUPFAM" id="SSF52540">
    <property type="entry name" value="P-loop containing nucleoside triphosphate hydrolases"/>
    <property type="match status" value="1"/>
</dbReference>
<dbReference type="AlphaFoldDB" id="A0A154BUI8"/>
<dbReference type="EMBL" id="LSGP01000013">
    <property type="protein sequence ID" value="KYZ77567.1"/>
    <property type="molecule type" value="Genomic_DNA"/>
</dbReference>
<dbReference type="RefSeq" id="WP_066240143.1">
    <property type="nucleotide sequence ID" value="NZ_LSGP01000013.1"/>
</dbReference>
<protein>
    <submittedName>
        <fullName evidence="3">Magnesium chelatase</fullName>
    </submittedName>
</protein>
<evidence type="ECO:0000313" key="3">
    <source>
        <dbReference type="EMBL" id="KYZ77567.1"/>
    </source>
</evidence>
<sequence length="458" mass="49648">MKSFNQLVRHEGNHDLFLAVEMSVAALSSGHPFHIHTEGLRGTGKTTILRSAASILPPITRIKGCLYNCDPEQPHCPGHRGLSIQQIEAIGREEIPCPFLEISHGAKIGTIVGSIDLAKLTDPSQPMAALLPGTIPQAHRGIIFVDEINRLADASPEIADVLLDVMGTKPGRIQIEESGLPTVEMPVQVAVWAASNPDEEPGALSQIRKQLSDRFDMAVGMGRPSEVQSVLEILMSRSSRSGQQPSITSKCIPSIHVNDITVDDDTQKLLAAIYVDYGLESLRAIEAMETAAKLNALLNGQDRVSTNDISQIVPLVLSHRADPATIANILKYLRNFGELNKSSLADNFAAGNIPVDAARQSRCINPPHCTTKSRLADWWGRVREKLSRQNNENKKETTTQRSKSGSAENRAAGSGSGGKQIADPTQVNIIAPPNVAAPLSRLSLDEFVNTDEKFRSDR</sequence>
<evidence type="ECO:0000256" key="1">
    <source>
        <dbReference type="SAM" id="MobiDB-lite"/>
    </source>
</evidence>
<evidence type="ECO:0000313" key="4">
    <source>
        <dbReference type="Proteomes" id="UP000076268"/>
    </source>
</evidence>
<dbReference type="Pfam" id="PF17863">
    <property type="entry name" value="AAA_lid_2"/>
    <property type="match status" value="1"/>
</dbReference>
<gene>
    <name evidence="3" type="ORF">AXX12_05535</name>
</gene>
<dbReference type="OrthoDB" id="9775079at2"/>
<comment type="caution">
    <text evidence="3">The sequence shown here is derived from an EMBL/GenBank/DDBJ whole genome shotgun (WGS) entry which is preliminary data.</text>
</comment>